<dbReference type="Gene3D" id="3.80.10.10">
    <property type="entry name" value="Ribonuclease Inhibitor"/>
    <property type="match status" value="4"/>
</dbReference>
<evidence type="ECO:0000256" key="3">
    <source>
        <dbReference type="ARBA" id="ARBA00022737"/>
    </source>
</evidence>
<dbReference type="InterPro" id="IPR001611">
    <property type="entry name" value="Leu-rich_rpt"/>
</dbReference>
<dbReference type="SMART" id="SM00369">
    <property type="entry name" value="LRR_TYP"/>
    <property type="match status" value="10"/>
</dbReference>
<dbReference type="PANTHER" id="PTHR24373">
    <property type="entry name" value="SLIT RELATED LEUCINE-RICH REPEAT NEURONAL PROTEIN"/>
    <property type="match status" value="1"/>
</dbReference>
<dbReference type="EnsemblMetazoa" id="AALB003114-RA">
    <property type="protein sequence ID" value="AALB003114-PA"/>
    <property type="gene ID" value="AALB003114"/>
</dbReference>
<protein>
    <submittedName>
        <fullName evidence="5">Uncharacterized protein</fullName>
    </submittedName>
</protein>
<dbReference type="InterPro" id="IPR050328">
    <property type="entry name" value="Dev_Immune_Receptor"/>
</dbReference>
<dbReference type="AlphaFoldDB" id="A0A182F9D9"/>
<dbReference type="SMART" id="SM00365">
    <property type="entry name" value="LRR_SD22"/>
    <property type="match status" value="7"/>
</dbReference>
<keyword evidence="6" id="KW-1185">Reference proteome</keyword>
<dbReference type="SMART" id="SM00364">
    <property type="entry name" value="LRR_BAC"/>
    <property type="match status" value="6"/>
</dbReference>
<keyword evidence="4" id="KW-0325">Glycoprotein</keyword>
<keyword evidence="2" id="KW-0732">Signal</keyword>
<name>A0A182F9D9_ANOAL</name>
<dbReference type="FunFam" id="3.80.10.10:FF:000770">
    <property type="entry name" value="Uncharacterized protein"/>
    <property type="match status" value="1"/>
</dbReference>
<reference evidence="5 6" key="1">
    <citation type="journal article" date="2017" name="G3 (Bethesda)">
        <title>The Physical Genome Mapping of Anopheles albimanus Corrected Scaffold Misassemblies and Identified Interarm Rearrangements in Genus Anopheles.</title>
        <authorList>
            <person name="Artemov G.N."/>
            <person name="Peery A.N."/>
            <person name="Jiang X."/>
            <person name="Tu Z."/>
            <person name="Stegniy V.N."/>
            <person name="Sharakhova M.V."/>
            <person name="Sharakhov I.V."/>
        </authorList>
    </citation>
    <scope>NUCLEOTIDE SEQUENCE [LARGE SCALE GENOMIC DNA]</scope>
    <source>
        <strain evidence="5 6">ALBI9_A</strain>
    </source>
</reference>
<evidence type="ECO:0000313" key="6">
    <source>
        <dbReference type="Proteomes" id="UP000069272"/>
    </source>
</evidence>
<dbReference type="PROSITE" id="PS51450">
    <property type="entry name" value="LRR"/>
    <property type="match status" value="6"/>
</dbReference>
<dbReference type="InterPro" id="IPR032675">
    <property type="entry name" value="LRR_dom_sf"/>
</dbReference>
<dbReference type="STRING" id="7167.A0A182F9D9"/>
<organism evidence="5 6">
    <name type="scientific">Anopheles albimanus</name>
    <name type="common">New world malaria mosquito</name>
    <dbReference type="NCBI Taxonomy" id="7167"/>
    <lineage>
        <taxon>Eukaryota</taxon>
        <taxon>Metazoa</taxon>
        <taxon>Ecdysozoa</taxon>
        <taxon>Arthropoda</taxon>
        <taxon>Hexapoda</taxon>
        <taxon>Insecta</taxon>
        <taxon>Pterygota</taxon>
        <taxon>Neoptera</taxon>
        <taxon>Endopterygota</taxon>
        <taxon>Diptera</taxon>
        <taxon>Nematocera</taxon>
        <taxon>Culicoidea</taxon>
        <taxon>Culicidae</taxon>
        <taxon>Anophelinae</taxon>
        <taxon>Anopheles</taxon>
    </lineage>
</organism>
<dbReference type="VEuPathDB" id="VectorBase:AALB017389"/>
<dbReference type="InterPro" id="IPR003591">
    <property type="entry name" value="Leu-rich_rpt_typical-subtyp"/>
</dbReference>
<dbReference type="PANTHER" id="PTHR24373:SF275">
    <property type="entry name" value="TIR DOMAIN-CONTAINING PROTEIN"/>
    <property type="match status" value="1"/>
</dbReference>
<proteinExistence type="predicted"/>
<evidence type="ECO:0000313" key="5">
    <source>
        <dbReference type="EnsemblMetazoa" id="AALB003114-PA"/>
    </source>
</evidence>
<dbReference type="Proteomes" id="UP000069272">
    <property type="component" value="Chromosome 2R"/>
</dbReference>
<reference evidence="5" key="2">
    <citation type="submission" date="2022-08" db="UniProtKB">
        <authorList>
            <consortium name="EnsemblMetazoa"/>
        </authorList>
    </citation>
    <scope>IDENTIFICATION</scope>
    <source>
        <strain evidence="5">STECLA/ALBI9_A</strain>
    </source>
</reference>
<evidence type="ECO:0000256" key="2">
    <source>
        <dbReference type="ARBA" id="ARBA00022729"/>
    </source>
</evidence>
<accession>A0A182F9D9</accession>
<keyword evidence="3" id="KW-0677">Repeat</keyword>
<sequence>RTRGKCSWFYLQIWHWSKLYRTIGTFGSDSVHCVVSETGVTDGTISVIMVRYWLMAFVAGLAVSLVLTEDNDFVDVCFGPEDERPPHCEFIDFDDVFQSSSADIKFNWSHITKLAISNKRILGIPSSMFTSLPNLESFVVLNSLFYREIDPNSFLDCNKLNHVEITGTNITLLEAHLFPRTPSLRYLLLHHNRLSEIKHDAFEFLGELEELNLSYNNLTRLPSGVFHKLRKLRTLDLNHNQLIVLTVDSWFPPEGTATMTYLDASYNAIVDMAWSDIAVRKVNLKYNNLTSVQLSGNCSEFHASHNAITHFAIGQHCNLEKLYLAHNRIQGFDWLQRCAGTLRSLDISHNLQQKSTDFLNLKQITALNIECTNITLNYKTLHDLRSLRFLDISYNNLKRIDMENLTSQRLLERLMVSGNPISNISIASIKRNFPSLRTLGIYDLPWNSTSFSIAVDDLKKHDIQPYIRSDYLFDDSKCPLKLVPTMGNEGDHELQDSDVSVLKQVPGADKTAEYVVIVLLVCMVLGLLGKLFIDSRYFPVLFKERIQRRSSISHESLVSSVLVGAAILALCVASASTSMSMCQCSLTHSCVIGNVNGVQLSTNAMQCSLNQTDISDLLIVRYNDTELKAGAFSPFVNLTMMEIFHGSMESIEPGAFAKLSGLLKIVIQHNKLVSLEDNTFAGLDELRLLSLAFNNLTSIGAGAFEGLKNLSYLVLTGNSLSQLPAALFQPTPKLTTIALNHNKLTNLPVGLFDPLSYVSRLDLSQNQLQAFQFPKLNVTLLMLQNNSLTDLALNDHVVYLKAEHNRISRLTGTGANLTTLMLSENAITDVAPLLGMKKLTKLALNANPLKPTTVFNGFDTLLQLMLSKTHIQITEQTFANLSHLELLDLSYNGITELDFHMFSSLIELEVLIVAFNRIEKINFIELRENLPNLHVLEICGNGWNSTYLTTVLTHMRRYHLSADMGGLSSFFLFSPMFVELCSKAPQPPPTSAEDDSLYSEEIIDKDFQEFYPTTPDPSTAMPHASTPKSMLRKQAIALLETDADMGPTDGDGVPVPPNPQPSSAASPLMMAFQVFVYLFAVFGVVSLVVLGYYMRQRRFDVRRISPMDIPDSVRLV</sequence>
<dbReference type="Pfam" id="PF13855">
    <property type="entry name" value="LRR_8"/>
    <property type="match status" value="3"/>
</dbReference>
<dbReference type="SUPFAM" id="SSF52058">
    <property type="entry name" value="L domain-like"/>
    <property type="match status" value="2"/>
</dbReference>
<evidence type="ECO:0000256" key="4">
    <source>
        <dbReference type="ARBA" id="ARBA00023180"/>
    </source>
</evidence>
<evidence type="ECO:0000256" key="1">
    <source>
        <dbReference type="ARBA" id="ARBA00022614"/>
    </source>
</evidence>
<keyword evidence="1" id="KW-0433">Leucine-rich repeat</keyword>
<dbReference type="VEuPathDB" id="VectorBase:AALB20_033729"/>